<evidence type="ECO:0000313" key="2">
    <source>
        <dbReference type="EMBL" id="CAH2327941.1"/>
    </source>
</evidence>
<dbReference type="Proteomes" id="UP001295444">
    <property type="component" value="Chromosome 13"/>
</dbReference>
<organism evidence="2 3">
    <name type="scientific">Pelobates cultripes</name>
    <name type="common">Western spadefoot toad</name>
    <dbReference type="NCBI Taxonomy" id="61616"/>
    <lineage>
        <taxon>Eukaryota</taxon>
        <taxon>Metazoa</taxon>
        <taxon>Chordata</taxon>
        <taxon>Craniata</taxon>
        <taxon>Vertebrata</taxon>
        <taxon>Euteleostomi</taxon>
        <taxon>Amphibia</taxon>
        <taxon>Batrachia</taxon>
        <taxon>Anura</taxon>
        <taxon>Pelobatoidea</taxon>
        <taxon>Pelobatidae</taxon>
        <taxon>Pelobates</taxon>
    </lineage>
</organism>
<dbReference type="InterPro" id="IPR057810">
    <property type="entry name" value="RBD_ZCCHC3_1st"/>
</dbReference>
<keyword evidence="3" id="KW-1185">Reference proteome</keyword>
<name>A0AAD1TLZ9_PELCU</name>
<sequence length="188" mass="21877">MERGASSFPKSMRILVSEERKCEVGLQVIQRDLLEGLMTILRAWLFCVQDFPARGVFDVTFMEQDQVTTMTERKLQRYCSVVAKPIKLVNMFGVYNDKRKVFVTLQPDPSERVYAESLRTSRVAFSDHVVLKCKRDFLFVALMDLVERKVCSIQTEYTLDRKRRALLLEWNAWSVPFASNIHVTGSRK</sequence>
<evidence type="ECO:0000313" key="3">
    <source>
        <dbReference type="Proteomes" id="UP001295444"/>
    </source>
</evidence>
<dbReference type="Pfam" id="PF23057">
    <property type="entry name" value="RBD_ZCCHC3_1st"/>
    <property type="match status" value="1"/>
</dbReference>
<dbReference type="AlphaFoldDB" id="A0AAD1TLZ9"/>
<evidence type="ECO:0000259" key="1">
    <source>
        <dbReference type="Pfam" id="PF23057"/>
    </source>
</evidence>
<protein>
    <recommendedName>
        <fullName evidence="1">Zinc finger CCHC domain-containing protein</fullName>
    </recommendedName>
</protein>
<feature type="domain" description="Zinc finger CCHC" evidence="1">
    <location>
        <begin position="13"/>
        <end position="67"/>
    </location>
</feature>
<dbReference type="EMBL" id="OW240924">
    <property type="protein sequence ID" value="CAH2327941.1"/>
    <property type="molecule type" value="Genomic_DNA"/>
</dbReference>
<reference evidence="2" key="1">
    <citation type="submission" date="2022-03" db="EMBL/GenBank/DDBJ databases">
        <authorList>
            <person name="Alioto T."/>
            <person name="Alioto T."/>
            <person name="Gomez Garrido J."/>
        </authorList>
    </citation>
    <scope>NUCLEOTIDE SEQUENCE</scope>
</reference>
<accession>A0AAD1TLZ9</accession>
<gene>
    <name evidence="2" type="ORF">PECUL_23A023368</name>
</gene>
<proteinExistence type="predicted"/>